<sequence>MIDVLLITGLSGAGRSQAADVLEDLGWNVVDNLPTPLVEKIVDLASGPASTLGKLALVVGSGAHQPDILTAIENVELAGHRVQILFLEASTPELVRRYEATRRRHPLDNGASSLLDAIERERRLLDRVKGEADLVVDTSDLNVHQLKARLIAAFPPEVDRPALQVALMSFGYKYGLPLDADIVMDVRFLPNPHWNPELRDLTGTDAAVRDFVLGAEAMSFLESFQALLLQLLPAYVAEGKSYLTIGIGCTGGQHRSVAIIEELAERLREHGFPLRVGHRDLGRHAR</sequence>
<evidence type="ECO:0000256" key="3">
    <source>
        <dbReference type="ARBA" id="ARBA00023134"/>
    </source>
</evidence>
<proteinExistence type="inferred from homology"/>
<dbReference type="SUPFAM" id="SSF52540">
    <property type="entry name" value="P-loop containing nucleoside triphosphate hydrolases"/>
    <property type="match status" value="1"/>
</dbReference>
<dbReference type="Gene3D" id="3.40.50.300">
    <property type="entry name" value="P-loop containing nucleotide triphosphate hydrolases"/>
    <property type="match status" value="1"/>
</dbReference>
<dbReference type="Pfam" id="PF22740">
    <property type="entry name" value="PapZ_C"/>
    <property type="match status" value="1"/>
</dbReference>
<keyword evidence="2" id="KW-0067">ATP-binding</keyword>
<name>A0A6J6Y055_9ZZZZ</name>
<feature type="domain" description="RapZ C-terminal" evidence="5">
    <location>
        <begin position="164"/>
        <end position="281"/>
    </location>
</feature>
<dbReference type="HAMAP" id="MF_00636">
    <property type="entry name" value="RapZ_like"/>
    <property type="match status" value="1"/>
</dbReference>
<keyword evidence="1" id="KW-0547">Nucleotide-binding</keyword>
<dbReference type="PIRSF" id="PIRSF005052">
    <property type="entry name" value="P-loopkin"/>
    <property type="match status" value="1"/>
</dbReference>
<evidence type="ECO:0000259" key="4">
    <source>
        <dbReference type="Pfam" id="PF03668"/>
    </source>
</evidence>
<dbReference type="PANTHER" id="PTHR30448:SF0">
    <property type="entry name" value="RNASE ADAPTER PROTEIN RAPZ"/>
    <property type="match status" value="1"/>
</dbReference>
<dbReference type="PANTHER" id="PTHR30448">
    <property type="entry name" value="RNASE ADAPTER PROTEIN RAPZ"/>
    <property type="match status" value="1"/>
</dbReference>
<evidence type="ECO:0000259" key="5">
    <source>
        <dbReference type="Pfam" id="PF22740"/>
    </source>
</evidence>
<evidence type="ECO:0000313" key="6">
    <source>
        <dbReference type="EMBL" id="CAB4802129.1"/>
    </source>
</evidence>
<accession>A0A6J6Y055</accession>
<dbReference type="InterPro" id="IPR053930">
    <property type="entry name" value="RapZ-like_N"/>
</dbReference>
<dbReference type="GO" id="GO:0005525">
    <property type="term" value="F:GTP binding"/>
    <property type="evidence" value="ECO:0007669"/>
    <property type="project" value="UniProtKB-KW"/>
</dbReference>
<dbReference type="InterPro" id="IPR027417">
    <property type="entry name" value="P-loop_NTPase"/>
</dbReference>
<dbReference type="EMBL" id="CAFAAJ010000055">
    <property type="protein sequence ID" value="CAB4802129.1"/>
    <property type="molecule type" value="Genomic_DNA"/>
</dbReference>
<reference evidence="6" key="1">
    <citation type="submission" date="2020-05" db="EMBL/GenBank/DDBJ databases">
        <authorList>
            <person name="Chiriac C."/>
            <person name="Salcher M."/>
            <person name="Ghai R."/>
            <person name="Kavagutti S V."/>
        </authorList>
    </citation>
    <scope>NUCLEOTIDE SEQUENCE</scope>
</reference>
<feature type="domain" description="RapZ-like N-terminal" evidence="4">
    <location>
        <begin position="2"/>
        <end position="154"/>
    </location>
</feature>
<dbReference type="InterPro" id="IPR005337">
    <property type="entry name" value="RapZ-like"/>
</dbReference>
<dbReference type="GO" id="GO:0005524">
    <property type="term" value="F:ATP binding"/>
    <property type="evidence" value="ECO:0007669"/>
    <property type="project" value="UniProtKB-KW"/>
</dbReference>
<dbReference type="AlphaFoldDB" id="A0A6J6Y055"/>
<protein>
    <submittedName>
        <fullName evidence="6">Unannotated protein</fullName>
    </submittedName>
</protein>
<dbReference type="Pfam" id="PF03668">
    <property type="entry name" value="RapZ-like_N"/>
    <property type="match status" value="1"/>
</dbReference>
<dbReference type="NCBIfam" id="NF003828">
    <property type="entry name" value="PRK05416.1"/>
    <property type="match status" value="1"/>
</dbReference>
<keyword evidence="3" id="KW-0342">GTP-binding</keyword>
<dbReference type="InterPro" id="IPR053931">
    <property type="entry name" value="RapZ_C"/>
</dbReference>
<evidence type="ECO:0000256" key="2">
    <source>
        <dbReference type="ARBA" id="ARBA00022840"/>
    </source>
</evidence>
<gene>
    <name evidence="6" type="ORF">UFOPK3001_01028</name>
</gene>
<organism evidence="6">
    <name type="scientific">freshwater metagenome</name>
    <dbReference type="NCBI Taxonomy" id="449393"/>
    <lineage>
        <taxon>unclassified sequences</taxon>
        <taxon>metagenomes</taxon>
        <taxon>ecological metagenomes</taxon>
    </lineage>
</organism>
<evidence type="ECO:0000256" key="1">
    <source>
        <dbReference type="ARBA" id="ARBA00022741"/>
    </source>
</evidence>